<dbReference type="Proteomes" id="UP001295444">
    <property type="component" value="Chromosome 03"/>
</dbReference>
<dbReference type="InterPro" id="IPR043601">
    <property type="entry name" value="Rspo_Fu-CRD_dom"/>
</dbReference>
<evidence type="ECO:0000313" key="7">
    <source>
        <dbReference type="Proteomes" id="UP001295444"/>
    </source>
</evidence>
<dbReference type="InterPro" id="IPR000742">
    <property type="entry name" value="EGF"/>
</dbReference>
<evidence type="ECO:0000313" key="6">
    <source>
        <dbReference type="EMBL" id="CAH2273724.1"/>
    </source>
</evidence>
<feature type="domain" description="EGF-like" evidence="5">
    <location>
        <begin position="450"/>
        <end position="489"/>
    </location>
</feature>
<protein>
    <submittedName>
        <fullName evidence="6">Pro convertase subtilisin kexin type 5-like isoform X1</fullName>
    </submittedName>
</protein>
<keyword evidence="2" id="KW-0964">Secreted</keyword>
<proteinExistence type="predicted"/>
<feature type="domain" description="EGF-like" evidence="5">
    <location>
        <begin position="246"/>
        <end position="277"/>
    </location>
</feature>
<gene>
    <name evidence="6" type="ORF">PECUL_23A025489</name>
</gene>
<evidence type="ECO:0000256" key="3">
    <source>
        <dbReference type="ARBA" id="ARBA00022729"/>
    </source>
</evidence>
<reference evidence="6" key="1">
    <citation type="submission" date="2022-03" db="EMBL/GenBank/DDBJ databases">
        <authorList>
            <person name="Alioto T."/>
            <person name="Alioto T."/>
            <person name="Gomez Garrido J."/>
        </authorList>
    </citation>
    <scope>NUCLEOTIDE SEQUENCE</scope>
</reference>
<dbReference type="InterPro" id="IPR006212">
    <property type="entry name" value="Furin_repeat"/>
</dbReference>
<evidence type="ECO:0000256" key="2">
    <source>
        <dbReference type="ARBA" id="ARBA00022525"/>
    </source>
</evidence>
<dbReference type="SMART" id="SM00181">
    <property type="entry name" value="EGF"/>
    <property type="match status" value="8"/>
</dbReference>
<feature type="domain" description="EGF-like" evidence="5">
    <location>
        <begin position="396"/>
        <end position="426"/>
    </location>
</feature>
<dbReference type="SMART" id="SM01411">
    <property type="entry name" value="Ephrin_rec_like"/>
    <property type="match status" value="2"/>
</dbReference>
<name>A0AAD1RL21_PELCU</name>
<feature type="domain" description="EGF-like" evidence="5">
    <location>
        <begin position="199"/>
        <end position="228"/>
    </location>
</feature>
<dbReference type="PANTHER" id="PTHR15332">
    <property type="entry name" value="PROPROTEIN CONVERTASE SUBTILISIN_KEXIN TYPE 5-LIKE"/>
    <property type="match status" value="1"/>
</dbReference>
<sequence length="687" mass="76231">MLPKVKREEKFAKGNKEREAAAYHISLHPVCSMLCPNGQFPLNAQCVDCHSTCEECIGQEPYECSECGIDEDGIERFLHRGRCKIHCPRGFYQDHYTYTCESCPLNCDICNNANSCQKCKANYKIQNGACYLMQCLPGQVEDSETGECLDCESGCKTCTSDDPEICISCLDGYFLYGHQCRRYCPQKTYGDSGRKICFACPSGCLECKNETYCSSCQKGYYLRDASCLLKCPDGTFQDSVRQQCEDCHRSCQLCHGASSRDCDLCLEGKEPVYGMCHLMTCVDGQYLNVRDGKCYNCDSSCQTCFGPKALDCFSCDTGYFLDGDNQCVTTCPRGFFGDQFSQTCEKCSSTCESCMGASEYCVKCEQGEHSLFLHEGNCLSDCPDGYFENTEDSCEACDGSCWTCDERKTKCLSCVDGLFLENNKCLPNCSLRYYPDEEGSCKRCPTHCNICTDQSTCLECSYLYLLLNGTCKATCPDGYYEDLEGGKCITCHVSCETCSGTSDDDCETCPPVNPKLYQGRCLAECPTGTFYNILLRECQECHRTCATCSGPLPTDCIQCQNRLVMDIDSRMCGVEGDANCPPRTFLEDDFFTCNSCDHKCQSCDGPSPTNCLTCTVPYYLYRNFCVLECPKGTYNISEEADGLKLGFCSACHEVCSTCNGGSAKHCDICAAGYYKLLHLCILHCPPG</sequence>
<dbReference type="InterPro" id="IPR009030">
    <property type="entry name" value="Growth_fac_rcpt_cys_sf"/>
</dbReference>
<accession>A0AAD1RL21</accession>
<evidence type="ECO:0000256" key="4">
    <source>
        <dbReference type="ARBA" id="ARBA00023180"/>
    </source>
</evidence>
<dbReference type="SMART" id="SM00261">
    <property type="entry name" value="FU"/>
    <property type="match status" value="13"/>
</dbReference>
<evidence type="ECO:0000256" key="1">
    <source>
        <dbReference type="ARBA" id="ARBA00004613"/>
    </source>
</evidence>
<dbReference type="CDD" id="cd00064">
    <property type="entry name" value="FU"/>
    <property type="match status" value="5"/>
</dbReference>
<dbReference type="Gene3D" id="2.10.220.10">
    <property type="entry name" value="Hormone Receptor, Insulin-like Growth Factor Receptor 1, Chain A, domain 2"/>
    <property type="match status" value="9"/>
</dbReference>
<comment type="subcellular location">
    <subcellularLocation>
        <location evidence="1">Secreted</location>
    </subcellularLocation>
</comment>
<feature type="domain" description="EGF-like" evidence="5">
    <location>
        <begin position="147"/>
        <end position="181"/>
    </location>
</feature>
<dbReference type="EMBL" id="OW240914">
    <property type="protein sequence ID" value="CAH2273724.1"/>
    <property type="molecule type" value="Genomic_DNA"/>
</dbReference>
<keyword evidence="3" id="KW-0732">Signal</keyword>
<feature type="domain" description="EGF-like" evidence="5">
    <location>
        <begin position="48"/>
        <end position="84"/>
    </location>
</feature>
<feature type="domain" description="EGF-like" evidence="5">
    <location>
        <begin position="296"/>
        <end position="328"/>
    </location>
</feature>
<dbReference type="Pfam" id="PF15913">
    <property type="entry name" value="Furin-like_2"/>
    <property type="match status" value="1"/>
</dbReference>
<dbReference type="AlphaFoldDB" id="A0AAD1RL21"/>
<keyword evidence="7" id="KW-1185">Reference proteome</keyword>
<feature type="domain" description="EGF-like" evidence="5">
    <location>
        <begin position="650"/>
        <end position="681"/>
    </location>
</feature>
<evidence type="ECO:0000259" key="5">
    <source>
        <dbReference type="SMART" id="SM00181"/>
    </source>
</evidence>
<dbReference type="SUPFAM" id="SSF57184">
    <property type="entry name" value="Growth factor receptor domain"/>
    <property type="match status" value="4"/>
</dbReference>
<dbReference type="PANTHER" id="PTHR15332:SF175">
    <property type="entry name" value="PROPROTEIN CONVERTASE SUBTILISIN_KEXIN TYPE 5-LIKE"/>
    <property type="match status" value="1"/>
</dbReference>
<keyword evidence="4" id="KW-0325">Glycoprotein</keyword>
<organism evidence="6 7">
    <name type="scientific">Pelobates cultripes</name>
    <name type="common">Western spadefoot toad</name>
    <dbReference type="NCBI Taxonomy" id="61616"/>
    <lineage>
        <taxon>Eukaryota</taxon>
        <taxon>Metazoa</taxon>
        <taxon>Chordata</taxon>
        <taxon>Craniata</taxon>
        <taxon>Vertebrata</taxon>
        <taxon>Euteleostomi</taxon>
        <taxon>Amphibia</taxon>
        <taxon>Batrachia</taxon>
        <taxon>Anura</taxon>
        <taxon>Pelobatoidea</taxon>
        <taxon>Pelobatidae</taxon>
        <taxon>Pelobates</taxon>
    </lineage>
</organism>
<dbReference type="GO" id="GO:0005576">
    <property type="term" value="C:extracellular region"/>
    <property type="evidence" value="ECO:0007669"/>
    <property type="project" value="UniProtKB-SubCell"/>
</dbReference>